<dbReference type="SUPFAM" id="SSF53300">
    <property type="entry name" value="vWA-like"/>
    <property type="match status" value="1"/>
</dbReference>
<dbReference type="OrthoDB" id="9792179at2"/>
<dbReference type="Proteomes" id="UP000048926">
    <property type="component" value="Unassembled WGS sequence"/>
</dbReference>
<reference evidence="2" key="1">
    <citation type="submission" date="2015-07" db="EMBL/GenBank/DDBJ databases">
        <authorList>
            <person name="Rodrigo-Torres Lidia"/>
            <person name="Arahal R.David."/>
        </authorList>
    </citation>
    <scope>NUCLEOTIDE SEQUENCE [LARGE SCALE GENOMIC DNA]</scope>
    <source>
        <strain evidence="2">CECT 4801</strain>
    </source>
</reference>
<keyword evidence="2" id="KW-1185">Reference proteome</keyword>
<dbReference type="Pfam" id="PF06707">
    <property type="entry name" value="DUF1194"/>
    <property type="match status" value="1"/>
</dbReference>
<dbReference type="EMBL" id="CXST01000001">
    <property type="protein sequence ID" value="CTQ41669.1"/>
    <property type="molecule type" value="Genomic_DNA"/>
</dbReference>
<dbReference type="InterPro" id="IPR010607">
    <property type="entry name" value="DUF1194"/>
</dbReference>
<evidence type="ECO:0000313" key="1">
    <source>
        <dbReference type="EMBL" id="CTQ41669.1"/>
    </source>
</evidence>
<evidence type="ECO:0000313" key="2">
    <source>
        <dbReference type="Proteomes" id="UP000048926"/>
    </source>
</evidence>
<name>A0A0M6XYG9_9HYPH</name>
<organism evidence="1 2">
    <name type="scientific">Roseibium aggregatum</name>
    <dbReference type="NCBI Taxonomy" id="187304"/>
    <lineage>
        <taxon>Bacteria</taxon>
        <taxon>Pseudomonadati</taxon>
        <taxon>Pseudomonadota</taxon>
        <taxon>Alphaproteobacteria</taxon>
        <taxon>Hyphomicrobiales</taxon>
        <taxon>Stappiaceae</taxon>
        <taxon>Roseibium</taxon>
    </lineage>
</organism>
<sequence>MVYLTTRQVAGGSFGFGYPFGMWRLSEVRSLAGAVALLLAPLGPALAQEQVDVALVLAVDVSRSMSPEELQIQRRGYAAAIASPEVVRAIGYGAHGRIALMMFEWANESHAREIVGWSVIEGVEDAQEFADKVLADSTYGQRRTSISGAIWHASALLADAPFKADRRVIDISGDGPNNQGAPVVQARDAAVEAGLVINGLPLMTTGGMGFQFNIPDLDVYYQRCVIGGPASFVIPVNDWEQFPEAVRRKLILEIGGVKPPEPQVIPAQFTFEEPYDCLVGEKIWRRMREQYFWDQ</sequence>
<dbReference type="AlphaFoldDB" id="A0A0M6XYG9"/>
<dbReference type="InterPro" id="IPR036465">
    <property type="entry name" value="vWFA_dom_sf"/>
</dbReference>
<dbReference type="STRING" id="187304.B0E33_01185"/>
<accession>A0A0M6XYG9</accession>
<proteinExistence type="predicted"/>
<dbReference type="RefSeq" id="WP_082444371.1">
    <property type="nucleotide sequence ID" value="NZ_CXST01000001.1"/>
</dbReference>
<dbReference type="CDD" id="cd00198">
    <property type="entry name" value="vWFA"/>
    <property type="match status" value="1"/>
</dbReference>
<protein>
    <recommendedName>
        <fullName evidence="3">DUF1194 domain-containing protein</fullName>
    </recommendedName>
</protein>
<evidence type="ECO:0008006" key="3">
    <source>
        <dbReference type="Google" id="ProtNLM"/>
    </source>
</evidence>
<dbReference type="Gene3D" id="3.40.50.410">
    <property type="entry name" value="von Willebrand factor, type A domain"/>
    <property type="match status" value="1"/>
</dbReference>
<gene>
    <name evidence="1" type="ORF">LAL4801_00088</name>
</gene>